<protein>
    <submittedName>
        <fullName evidence="1">Uncharacterized protein</fullName>
    </submittedName>
</protein>
<proteinExistence type="predicted"/>
<name>A0ABR0P2D7_GOSAR</name>
<accession>A0ABR0P2D7</accession>
<gene>
    <name evidence="1" type="ORF">PVK06_027749</name>
</gene>
<organism evidence="1 2">
    <name type="scientific">Gossypium arboreum</name>
    <name type="common">Tree cotton</name>
    <name type="synonym">Gossypium nanking</name>
    <dbReference type="NCBI Taxonomy" id="29729"/>
    <lineage>
        <taxon>Eukaryota</taxon>
        <taxon>Viridiplantae</taxon>
        <taxon>Streptophyta</taxon>
        <taxon>Embryophyta</taxon>
        <taxon>Tracheophyta</taxon>
        <taxon>Spermatophyta</taxon>
        <taxon>Magnoliopsida</taxon>
        <taxon>eudicotyledons</taxon>
        <taxon>Gunneridae</taxon>
        <taxon>Pentapetalae</taxon>
        <taxon>rosids</taxon>
        <taxon>malvids</taxon>
        <taxon>Malvales</taxon>
        <taxon>Malvaceae</taxon>
        <taxon>Malvoideae</taxon>
        <taxon>Gossypium</taxon>
    </lineage>
</organism>
<evidence type="ECO:0000313" key="1">
    <source>
        <dbReference type="EMBL" id="KAK5812320.1"/>
    </source>
</evidence>
<dbReference type="EMBL" id="JARKNE010000008">
    <property type="protein sequence ID" value="KAK5812320.1"/>
    <property type="molecule type" value="Genomic_DNA"/>
</dbReference>
<sequence length="105" mass="11572">MTSRSIGGKFAGIALFLKLELVSTKLKDRGLGGEGLDKAAEEDLQFRVYSPPTRMHNLDLSAEGELEFLELSHIRLGHTSYSLDIGDLEAKKEFSSKYALIATVK</sequence>
<reference evidence="1 2" key="1">
    <citation type="submission" date="2023-03" db="EMBL/GenBank/DDBJ databases">
        <title>WGS of Gossypium arboreum.</title>
        <authorList>
            <person name="Yu D."/>
        </authorList>
    </citation>
    <scope>NUCLEOTIDE SEQUENCE [LARGE SCALE GENOMIC DNA]</scope>
    <source>
        <tissue evidence="1">Leaf</tissue>
    </source>
</reference>
<keyword evidence="2" id="KW-1185">Reference proteome</keyword>
<dbReference type="Proteomes" id="UP001358586">
    <property type="component" value="Chromosome 8"/>
</dbReference>
<evidence type="ECO:0000313" key="2">
    <source>
        <dbReference type="Proteomes" id="UP001358586"/>
    </source>
</evidence>
<comment type="caution">
    <text evidence="1">The sequence shown here is derived from an EMBL/GenBank/DDBJ whole genome shotgun (WGS) entry which is preliminary data.</text>
</comment>